<comment type="caution">
    <text evidence="1">The sequence shown here is derived from an EMBL/GenBank/DDBJ whole genome shotgun (WGS) entry which is preliminary data.</text>
</comment>
<reference evidence="1" key="1">
    <citation type="submission" date="2021-02" db="EMBL/GenBank/DDBJ databases">
        <authorList>
            <person name="Steward A R."/>
        </authorList>
    </citation>
    <scope>NUCLEOTIDE SEQUENCE</scope>
</reference>
<dbReference type="Proteomes" id="UP000663880">
    <property type="component" value="Unassembled WGS sequence"/>
</dbReference>
<accession>A0A821VY36</accession>
<dbReference type="InterPro" id="IPR016024">
    <property type="entry name" value="ARM-type_fold"/>
</dbReference>
<evidence type="ECO:0000313" key="2">
    <source>
        <dbReference type="Proteomes" id="UP000663880"/>
    </source>
</evidence>
<name>A0A821VY36_9NEOP</name>
<proteinExistence type="predicted"/>
<evidence type="ECO:0000313" key="1">
    <source>
        <dbReference type="EMBL" id="CAF4914788.1"/>
    </source>
</evidence>
<keyword evidence="2" id="KW-1185">Reference proteome</keyword>
<dbReference type="AlphaFoldDB" id="A0A821VY36"/>
<dbReference type="OrthoDB" id="7449659at2759"/>
<organism evidence="1 2">
    <name type="scientific">Pieris macdunnoughi</name>
    <dbReference type="NCBI Taxonomy" id="345717"/>
    <lineage>
        <taxon>Eukaryota</taxon>
        <taxon>Metazoa</taxon>
        <taxon>Ecdysozoa</taxon>
        <taxon>Arthropoda</taxon>
        <taxon>Hexapoda</taxon>
        <taxon>Insecta</taxon>
        <taxon>Pterygota</taxon>
        <taxon>Neoptera</taxon>
        <taxon>Endopterygota</taxon>
        <taxon>Lepidoptera</taxon>
        <taxon>Glossata</taxon>
        <taxon>Ditrysia</taxon>
        <taxon>Papilionoidea</taxon>
        <taxon>Pieridae</taxon>
        <taxon>Pierinae</taxon>
        <taxon>Pieris</taxon>
    </lineage>
</organism>
<sequence length="939" mass="106807">MYSLINSNYNRTYNPNGKQNALSDLKRLLTSRDINAQNKACGYLIEVLSRYDKNSEDRIHLVQYLLDNDITVFLSEVTCNLDFNLLRSVLKCLRLVSSMPSFFSEDHAPHAMSAVLRAMNHFLATNLNAVESCLHFLCDLLNGIRANKTPSPLAHQSAYSTDQLLASFSTLATRINVIADTKSILSCALVLQELISYQPDDLTIPSSIAKYLVDVVKKWLELLLAGLNHIALAGKADELGMLFVVTCQIGMDCLGLAKIFDQAKPPTAFVTKILADNQEIDNLKDCSKFMKLHIHRTLNDMVIFVKDNIQDIATEVYSTFIKLVLKFYHQVDSETLFDFSELLLSKGYLAILPQVQIVRNDITVRKVSTLVLGELLKVLAEKYLYVQETSCKEICSKEIHMGLIELQNGLEKPQNIGLQLQKNHPYTLLIYIYFYCQSTENPESATASLLPDLVQYILRLPKMFKPPSYIIKALWLVFAMSTISNGSLESLDQRVYLEKASDRLVSMLQPEPAAFYTHNPAILFWAFTSLRSPQNIRFVVFCQWLKTETTLPEEIAKEPLVWELLLNVILQSKDVTIVGNCMKALSHCMEEGDSELKEEFGGIIWAMLPKVLSKTLIDCENEIDTNICHILDVAISLPPAELDQSICYKTALLITSLYSKTITENIEYETKCQYNYVCLNLSLLLLKFSCDKSESKVILTFTNKPVFLANVIASTSSADEEVACAALRLLSYLVHYYHKNNYQPKSYLQIKTDFIVRSLRLDNSNEHTVTLHQFIHTVLASGFNTPIMLTNTAAQDQQYNAFRALMFRIQITLCNTDSKNQTSTGWTTLSTIFRHAIVYKNDPDLVAILTSQPWIFTLIRFQVAQEITVEFINFIKNWLNLFKIVIKKGKEERKCRISNYGLVPRTMALLKKSLGEDYSETSKIVDDILEECFNRKQLF</sequence>
<dbReference type="SUPFAM" id="SSF48371">
    <property type="entry name" value="ARM repeat"/>
    <property type="match status" value="1"/>
</dbReference>
<dbReference type="EMBL" id="CAJOBZ010000048">
    <property type="protein sequence ID" value="CAF4914788.1"/>
    <property type="molecule type" value="Genomic_DNA"/>
</dbReference>
<protein>
    <submittedName>
        <fullName evidence="1">Uncharacterized protein</fullName>
    </submittedName>
</protein>
<gene>
    <name evidence="1" type="ORF">PMACD_LOCUS12471</name>
</gene>